<gene>
    <name evidence="1" type="ORF">SISSUDRAFT_1037613</name>
</gene>
<organism evidence="1 2">
    <name type="scientific">Sistotremastrum suecicum HHB10207 ss-3</name>
    <dbReference type="NCBI Taxonomy" id="1314776"/>
    <lineage>
        <taxon>Eukaryota</taxon>
        <taxon>Fungi</taxon>
        <taxon>Dikarya</taxon>
        <taxon>Basidiomycota</taxon>
        <taxon>Agaricomycotina</taxon>
        <taxon>Agaricomycetes</taxon>
        <taxon>Sistotremastrales</taxon>
        <taxon>Sistotremastraceae</taxon>
        <taxon>Sistotremastrum</taxon>
    </lineage>
</organism>
<keyword evidence="2" id="KW-1185">Reference proteome</keyword>
<name>A0A165XW87_9AGAM</name>
<evidence type="ECO:0000313" key="1">
    <source>
        <dbReference type="EMBL" id="KZT32619.1"/>
    </source>
</evidence>
<evidence type="ECO:0000313" key="2">
    <source>
        <dbReference type="Proteomes" id="UP000076798"/>
    </source>
</evidence>
<dbReference type="EMBL" id="KV428311">
    <property type="protein sequence ID" value="KZT32619.1"/>
    <property type="molecule type" value="Genomic_DNA"/>
</dbReference>
<dbReference type="Proteomes" id="UP000076798">
    <property type="component" value="Unassembled WGS sequence"/>
</dbReference>
<dbReference type="AlphaFoldDB" id="A0A165XW87"/>
<proteinExistence type="predicted"/>
<reference evidence="1 2" key="1">
    <citation type="journal article" date="2016" name="Mol. Biol. Evol.">
        <title>Comparative Genomics of Early-Diverging Mushroom-Forming Fungi Provides Insights into the Origins of Lignocellulose Decay Capabilities.</title>
        <authorList>
            <person name="Nagy L.G."/>
            <person name="Riley R."/>
            <person name="Tritt A."/>
            <person name="Adam C."/>
            <person name="Daum C."/>
            <person name="Floudas D."/>
            <person name="Sun H."/>
            <person name="Yadav J.S."/>
            <person name="Pangilinan J."/>
            <person name="Larsson K.H."/>
            <person name="Matsuura K."/>
            <person name="Barry K."/>
            <person name="Labutti K."/>
            <person name="Kuo R."/>
            <person name="Ohm R.A."/>
            <person name="Bhattacharya S.S."/>
            <person name="Shirouzu T."/>
            <person name="Yoshinaga Y."/>
            <person name="Martin F.M."/>
            <person name="Grigoriev I.V."/>
            <person name="Hibbett D.S."/>
        </authorList>
    </citation>
    <scope>NUCLEOTIDE SEQUENCE [LARGE SCALE GENOMIC DNA]</scope>
    <source>
        <strain evidence="1 2">HHB10207 ss-3</strain>
    </source>
</reference>
<sequence length="306" mass="35876">MAHLAHWSNLATEIICLIFHEARNACRDEAGIQSWEWMELLKVCRTWRNAGLGDPLLWDSMPSIVPDFICNVFWEHYKSNPDKKREMWIRPDDEGKHMTHPICVRAETVHVEMWRDGASSRKGPFWLGTELAPPTNTASRVKHIVLHAGRPIKSLREQYISYRVRTAFHVPTFKGGKDNVSGKMIRIPYTHHIETISFIFYPGRNEQHMHCPWIVGEWLTKFQGIETATVTHMGPSGDRDQWFRKRVERRWLVHDLKRIYFVNCDREAVESLMRLTDLPALEETFWDGKLYNIRLIDGNILFNSVA</sequence>
<protein>
    <recommendedName>
        <fullName evidence="3">F-box domain-containing protein</fullName>
    </recommendedName>
</protein>
<dbReference type="OrthoDB" id="2754773at2759"/>
<accession>A0A165XW87</accession>
<evidence type="ECO:0008006" key="3">
    <source>
        <dbReference type="Google" id="ProtNLM"/>
    </source>
</evidence>